<dbReference type="PROSITE" id="PS00025">
    <property type="entry name" value="P_TREFOIL_1"/>
    <property type="match status" value="1"/>
</dbReference>
<evidence type="ECO:0000256" key="9">
    <source>
        <dbReference type="SAM" id="Phobius"/>
    </source>
</evidence>
<dbReference type="InterPro" id="IPR000519">
    <property type="entry name" value="P_trefoil_dom"/>
</dbReference>
<gene>
    <name evidence="11" type="ORF">CEUTPL_LOCUS11363</name>
</gene>
<dbReference type="Gene3D" id="4.10.110.10">
    <property type="entry name" value="Spasmolytic Protein, domain 1"/>
    <property type="match status" value="1"/>
</dbReference>
<evidence type="ECO:0000313" key="11">
    <source>
        <dbReference type="EMBL" id="CAH1132876.1"/>
    </source>
</evidence>
<keyword evidence="3" id="KW-0378">Hydrolase</keyword>
<evidence type="ECO:0000256" key="8">
    <source>
        <dbReference type="PROSITE-ProRule" id="PRU00779"/>
    </source>
</evidence>
<dbReference type="Pfam" id="PF13802">
    <property type="entry name" value="Gal_mutarotas_2"/>
    <property type="match status" value="1"/>
</dbReference>
<feature type="transmembrane region" description="Helical" evidence="9">
    <location>
        <begin position="1187"/>
        <end position="1205"/>
    </location>
</feature>
<protein>
    <recommendedName>
        <fullName evidence="10">P-type domain-containing protein</fullName>
    </recommendedName>
</protein>
<dbReference type="InterPro" id="IPR048395">
    <property type="entry name" value="Glyco_hydro_31_C"/>
</dbReference>
<dbReference type="GO" id="GO:0030246">
    <property type="term" value="F:carbohydrate binding"/>
    <property type="evidence" value="ECO:0007669"/>
    <property type="project" value="InterPro"/>
</dbReference>
<dbReference type="OrthoDB" id="1334205at2759"/>
<feature type="transmembrane region" description="Helical" evidence="9">
    <location>
        <begin position="1507"/>
        <end position="1531"/>
    </location>
</feature>
<dbReference type="Gene3D" id="2.60.40.1180">
    <property type="entry name" value="Golgi alpha-mannosidase II"/>
    <property type="match status" value="2"/>
</dbReference>
<feature type="transmembrane region" description="Helical" evidence="9">
    <location>
        <begin position="1104"/>
        <end position="1126"/>
    </location>
</feature>
<dbReference type="InterPro" id="IPR011013">
    <property type="entry name" value="Gal_mutarotase_sf_dom"/>
</dbReference>
<dbReference type="PANTHER" id="PTHR22762:SF131">
    <property type="entry name" value="GLYCOSIDE HYDROLASE FAMILY 31 N-TERMINAL DOMAIN-CONTAINING PROTEIN"/>
    <property type="match status" value="1"/>
</dbReference>
<dbReference type="PROSITE" id="PS51448">
    <property type="entry name" value="P_TREFOIL_2"/>
    <property type="match status" value="1"/>
</dbReference>
<keyword evidence="9" id="KW-0812">Transmembrane</keyword>
<dbReference type="FunFam" id="2.60.40.1180:FF:000001">
    <property type="entry name" value="Maltase-glucoamylase, intestinal"/>
    <property type="match status" value="1"/>
</dbReference>
<sequence length="1539" mass="176165">MSLASYNKTKAEIYPTDYKRFARQPIEANPSRPNLATVLLFIVLSAVFLILPIIYLLNCFDIIYEHQNLKHNPIVQNGERYEPSEEIHKLLEDMTKHNRPVRGLPLPPRPDYGQCRLLNNTEKFDCFPENGATQDGCEARGCCWIPAKTKPRRIKNAPLDVPYCFYPPNYDTYKFLNISETAFGLVAFIKRNYRTAYPNDVEVVKMIVKYETENRLHVKFVDPVNFRYEPAYPEIPLVDRAAQNLNYIFEFDTFRAGFKVVRKSDNTTIFDSNNFLDFIFADQFLQLSSKLPSKLIYGIGDHTSNLLLNTQWTRYTLWNHDMPPETNKNLYGSHPFYLSMENSSNTHGVFLLNSNAMDILLQPTPAITFRTIGGVLDLYFFMGPTPSEVVAQYTDLVGKPYMPPYWGLGFHLCRFGYKSLNNTKEILENNINAGIFIDTQWNDLDYMNNSNDFTYDREAYEGLPGFVEELHKRGMHYIPLVDPGVSAGELLGTYPPYDIGIKMDIFVKNSSGQPFIGKVWNSHSTVWPDFTHPNTVDYWTLMLKNFHKLVPFDGAWIDMNEPSNFLSGSFNGCPKSNLESPPYLPAVDGGALNYKTMCMTAKHYAGIHYNVHNLYGLTEAIITSFALAEIRGKRPMVISRATFSGHGHYAGHWSGDVYSNWNDLKMSIPHLLSFSLYGVPLMGADICGFNGNSTASLCNRWQQLGAFYPFSRNHNTDDGIPQDPASMGELVVASTRKSLQVRYALLPYLYTLFFRAHVYGDTVARPLFFEFYKDSKTLAIDTQFLWGGGLMIVPVLEEGATSVNAYLPQAIWYDYYTKYYIESKGEYFNLTAPLDTIPVFVRGGYILPQQEPKQTTTESRKTKIQLLVAPDEIGAAYALSSIYHLTDTVEEKRYSFIDFNLENGTLRTETINWAEEYPPNLGSITVLGIQKPVTQVIVNTESLAFKFDTVHKYLVIDNLNISFEKQIVVSWKVNMPWDFIDDYSGDRFVSHGKKTFDMDELKLDQHFLTISSDDSNLDKLYLYSLNKECIECPYLFVDKSVVNIFDTNQMHRLATEYKEYFPQNQKNSVICDLDSNFEQFGIYNVRVSNSSLCSVEVLKQPVNVYTPILTVFMLHLLVFGTIYFLLMLWQKWKKQEPNPDALKKERVMSIDTFRGISIVIMIFANFGNGGYKFVHHAIWNGLHVADLVFPWFMWIMGACIPISLISSFKRNVSNKDLIWNVFKRSIKLFLLGIFLNSGSDVYYIRIFGVLQRFGLCYFVVTVLCIFTMNRDLSLQHGHFILKHLGDLLKVWKAWIVASILLAIHTTLIFTVAAPGCPSGYMGPGGLHKNRSYESCIGGATGYIDRLILGNHVYQNPTIYQVFEAKPFDPEGIVGCLTTIFQIMLGVQAGITLLVFKSHSQRMIRWLVWSLVLGLCGGLLCGFSKEGGLIPVNKNLWSLSFVCVTSSLAFFLLTVCYFLVDVKKWWTGKPLLFAGMNAIILYIGHEMTDNHFPVRWYYSQDINDNGRRTHFLALLSDTWAADFWVIVSYYLYKIKYFFTV</sequence>
<dbReference type="SMART" id="SM00018">
    <property type="entry name" value="PD"/>
    <property type="match status" value="1"/>
</dbReference>
<feature type="transmembrane region" description="Helical" evidence="9">
    <location>
        <begin position="1405"/>
        <end position="1424"/>
    </location>
</feature>
<dbReference type="Pfam" id="PF21365">
    <property type="entry name" value="Glyco_hydro_31_3rd"/>
    <property type="match status" value="1"/>
</dbReference>
<dbReference type="InterPro" id="IPR044913">
    <property type="entry name" value="P_trefoil_dom_sf"/>
</dbReference>
<dbReference type="InterPro" id="IPR000322">
    <property type="entry name" value="Glyco_hydro_31_TIM"/>
</dbReference>
<proteinExistence type="inferred from homology"/>
<feature type="transmembrane region" description="Helical" evidence="9">
    <location>
        <begin position="1371"/>
        <end position="1393"/>
    </location>
</feature>
<comment type="subcellular location">
    <subcellularLocation>
        <location evidence="1">Endomembrane system</location>
    </subcellularLocation>
</comment>
<dbReference type="Pfam" id="PF00088">
    <property type="entry name" value="Trefoil"/>
    <property type="match status" value="1"/>
</dbReference>
<evidence type="ECO:0000256" key="3">
    <source>
        <dbReference type="ARBA" id="ARBA00022801"/>
    </source>
</evidence>
<accession>A0A9P0DNN3</accession>
<keyword evidence="7" id="KW-0326">Glycosidase</keyword>
<dbReference type="GO" id="GO:0004558">
    <property type="term" value="F:alpha-1,4-glucosidase activity"/>
    <property type="evidence" value="ECO:0007669"/>
    <property type="project" value="TreeGrafter"/>
</dbReference>
<dbReference type="GO" id="GO:0012505">
    <property type="term" value="C:endomembrane system"/>
    <property type="evidence" value="ECO:0007669"/>
    <property type="project" value="UniProtKB-SubCell"/>
</dbReference>
<organism evidence="11 12">
    <name type="scientific">Ceutorhynchus assimilis</name>
    <name type="common">cabbage seed weevil</name>
    <dbReference type="NCBI Taxonomy" id="467358"/>
    <lineage>
        <taxon>Eukaryota</taxon>
        <taxon>Metazoa</taxon>
        <taxon>Ecdysozoa</taxon>
        <taxon>Arthropoda</taxon>
        <taxon>Hexapoda</taxon>
        <taxon>Insecta</taxon>
        <taxon>Pterygota</taxon>
        <taxon>Neoptera</taxon>
        <taxon>Endopterygota</taxon>
        <taxon>Coleoptera</taxon>
        <taxon>Polyphaga</taxon>
        <taxon>Cucujiformia</taxon>
        <taxon>Curculionidae</taxon>
        <taxon>Ceutorhynchinae</taxon>
        <taxon>Ceutorhynchus</taxon>
    </lineage>
</organism>
<keyword evidence="5" id="KW-1015">Disulfide bond</keyword>
<keyword evidence="12" id="KW-1185">Reference proteome</keyword>
<evidence type="ECO:0000313" key="12">
    <source>
        <dbReference type="Proteomes" id="UP001152799"/>
    </source>
</evidence>
<feature type="transmembrane region" description="Helical" evidence="9">
    <location>
        <begin position="35"/>
        <end position="57"/>
    </location>
</feature>
<reference evidence="11" key="1">
    <citation type="submission" date="2022-01" db="EMBL/GenBank/DDBJ databases">
        <authorList>
            <person name="King R."/>
        </authorList>
    </citation>
    <scope>NUCLEOTIDE SEQUENCE</scope>
</reference>
<dbReference type="CDD" id="cd00111">
    <property type="entry name" value="Trefoil"/>
    <property type="match status" value="1"/>
</dbReference>
<dbReference type="SUPFAM" id="SSF51011">
    <property type="entry name" value="Glycosyl hydrolase domain"/>
    <property type="match status" value="1"/>
</dbReference>
<feature type="transmembrane region" description="Helical" evidence="9">
    <location>
        <begin position="1226"/>
        <end position="1244"/>
    </location>
</feature>
<dbReference type="InterPro" id="IPR017853">
    <property type="entry name" value="GH"/>
</dbReference>
<keyword evidence="6" id="KW-0325">Glycoprotein</keyword>
<keyword evidence="9" id="KW-1133">Transmembrane helix</keyword>
<dbReference type="InterPro" id="IPR017957">
    <property type="entry name" value="P_trefoil_CS"/>
</dbReference>
<dbReference type="PANTHER" id="PTHR22762">
    <property type="entry name" value="ALPHA-GLUCOSIDASE"/>
    <property type="match status" value="1"/>
</dbReference>
<dbReference type="SUPFAM" id="SSF51445">
    <property type="entry name" value="(Trans)glycosidases"/>
    <property type="match status" value="1"/>
</dbReference>
<dbReference type="InterPro" id="IPR013780">
    <property type="entry name" value="Glyco_hydro_b"/>
</dbReference>
<feature type="transmembrane region" description="Helical" evidence="9">
    <location>
        <begin position="1470"/>
        <end position="1487"/>
    </location>
</feature>
<dbReference type="PROSITE" id="PS00707">
    <property type="entry name" value="GLYCOSYL_HYDROL_F31_2"/>
    <property type="match status" value="1"/>
</dbReference>
<keyword evidence="4 9" id="KW-0472">Membrane</keyword>
<evidence type="ECO:0000256" key="2">
    <source>
        <dbReference type="ARBA" id="ARBA00007806"/>
    </source>
</evidence>
<feature type="transmembrane region" description="Helical" evidence="9">
    <location>
        <begin position="1436"/>
        <end position="1458"/>
    </location>
</feature>
<dbReference type="SUPFAM" id="SSF74650">
    <property type="entry name" value="Galactose mutarotase-like"/>
    <property type="match status" value="1"/>
</dbReference>
<comment type="caution">
    <text evidence="8">Lacks conserved residue(s) required for the propagation of feature annotation.</text>
</comment>
<evidence type="ECO:0000256" key="7">
    <source>
        <dbReference type="ARBA" id="ARBA00023295"/>
    </source>
</evidence>
<evidence type="ECO:0000256" key="6">
    <source>
        <dbReference type="ARBA" id="ARBA00023180"/>
    </source>
</evidence>
<feature type="transmembrane region" description="Helical" evidence="9">
    <location>
        <begin position="1250"/>
        <end position="1269"/>
    </location>
</feature>
<name>A0A9P0DNN3_9CUCU</name>
<evidence type="ECO:0000256" key="1">
    <source>
        <dbReference type="ARBA" id="ARBA00004308"/>
    </source>
</evidence>
<comment type="similarity">
    <text evidence="2">Belongs to the glycosyl hydrolase 31 family.</text>
</comment>
<feature type="domain" description="P-type" evidence="10">
    <location>
        <begin position="113"/>
        <end position="168"/>
    </location>
</feature>
<evidence type="ECO:0000259" key="10">
    <source>
        <dbReference type="PROSITE" id="PS51448"/>
    </source>
</evidence>
<evidence type="ECO:0000256" key="4">
    <source>
        <dbReference type="ARBA" id="ARBA00023136"/>
    </source>
</evidence>
<evidence type="ECO:0000256" key="5">
    <source>
        <dbReference type="ARBA" id="ARBA00023157"/>
    </source>
</evidence>
<dbReference type="Gene3D" id="3.20.20.80">
    <property type="entry name" value="Glycosidases"/>
    <property type="match status" value="1"/>
</dbReference>
<dbReference type="Gene3D" id="2.60.40.1760">
    <property type="entry name" value="glycosyl hydrolase (family 31)"/>
    <property type="match status" value="1"/>
</dbReference>
<feature type="transmembrane region" description="Helical" evidence="9">
    <location>
        <begin position="1290"/>
        <end position="1313"/>
    </location>
</feature>
<dbReference type="InterPro" id="IPR030459">
    <property type="entry name" value="Glyco_hydro_31_CS"/>
</dbReference>
<dbReference type="CDD" id="cd14752">
    <property type="entry name" value="GH31_N"/>
    <property type="match status" value="1"/>
</dbReference>
<dbReference type="Pfam" id="PF01055">
    <property type="entry name" value="Glyco_hydro_31_2nd"/>
    <property type="match status" value="1"/>
</dbReference>
<dbReference type="InterPro" id="IPR025887">
    <property type="entry name" value="Glyco_hydro_31_N_dom"/>
</dbReference>
<dbReference type="CDD" id="cd06602">
    <property type="entry name" value="GH31_MGAM_SI_GAA"/>
    <property type="match status" value="1"/>
</dbReference>
<dbReference type="EMBL" id="OU892282">
    <property type="protein sequence ID" value="CAH1132876.1"/>
    <property type="molecule type" value="Genomic_DNA"/>
</dbReference>
<dbReference type="Proteomes" id="UP001152799">
    <property type="component" value="Chromosome 6"/>
</dbReference>
<dbReference type="GO" id="GO:0005975">
    <property type="term" value="P:carbohydrate metabolic process"/>
    <property type="evidence" value="ECO:0007669"/>
    <property type="project" value="InterPro"/>
</dbReference>
<feature type="transmembrane region" description="Helical" evidence="9">
    <location>
        <begin position="1147"/>
        <end position="1167"/>
    </location>
</feature>